<dbReference type="AlphaFoldDB" id="A0A2U1N7X9"/>
<dbReference type="SMART" id="SM00332">
    <property type="entry name" value="PP2Cc"/>
    <property type="match status" value="1"/>
</dbReference>
<evidence type="ECO:0000313" key="3">
    <source>
        <dbReference type="EMBL" id="PWA69625.1"/>
    </source>
</evidence>
<keyword evidence="1" id="KW-0732">Signal</keyword>
<dbReference type="Pfam" id="PF00481">
    <property type="entry name" value="PP2C"/>
    <property type="match status" value="2"/>
</dbReference>
<dbReference type="Gene3D" id="3.60.40.10">
    <property type="entry name" value="PPM-type phosphatase domain"/>
    <property type="match status" value="1"/>
</dbReference>
<feature type="chain" id="PRO_5015724062" evidence="1">
    <location>
        <begin position="24"/>
        <end position="375"/>
    </location>
</feature>
<dbReference type="Proteomes" id="UP000245207">
    <property type="component" value="Unassembled WGS sequence"/>
</dbReference>
<evidence type="ECO:0000259" key="2">
    <source>
        <dbReference type="PROSITE" id="PS51746"/>
    </source>
</evidence>
<feature type="signal peptide" evidence="1">
    <location>
        <begin position="1"/>
        <end position="23"/>
    </location>
</feature>
<accession>A0A2U1N7X9</accession>
<gene>
    <name evidence="3" type="ORF">CTI12_AA296150</name>
</gene>
<dbReference type="STRING" id="35608.A0A2U1N7X9"/>
<evidence type="ECO:0000256" key="1">
    <source>
        <dbReference type="SAM" id="SignalP"/>
    </source>
</evidence>
<dbReference type="PROSITE" id="PS51746">
    <property type="entry name" value="PPM_2"/>
    <property type="match status" value="1"/>
</dbReference>
<keyword evidence="4" id="KW-1185">Reference proteome</keyword>
<dbReference type="InterPro" id="IPR015655">
    <property type="entry name" value="PP2C"/>
</dbReference>
<dbReference type="GO" id="GO:0004722">
    <property type="term" value="F:protein serine/threonine phosphatase activity"/>
    <property type="evidence" value="ECO:0007669"/>
    <property type="project" value="InterPro"/>
</dbReference>
<feature type="domain" description="PPM-type phosphatase" evidence="2">
    <location>
        <begin position="55"/>
        <end position="357"/>
    </location>
</feature>
<sequence>MGKFKTVFLAASVLLICVCTSTAYVFKDFQAAIETVQCRGRWGLEVESIKKSIQECPFVSVQGHKNHQEDRVICNLNMWFPLLEKYGKKSAKVDLFAVFDGHEGAEASETVKQQLVDKFLNYVVMDAFHKATDFDNQDDLHMTKEGFRSCSQDIKDAESLRKILELSLSEAIRAIDWEFTLASIRYVALRTSLFKKPCNAGSTASVVLMLNNEEFLVANAGNSKVILCAGVAEELTSYHNRSDAPRVKGEPAVSRVIGDAKSIKVWTSVDLKMVGWRNITAEDRYLVVASTGIFESLTPENVCQLVESANLHETIGCSYDLNCPSLESLSLALAHYVVRAASEMGSTDNLSAVVVPLAQAACVHKCKMTRCDAAW</sequence>
<comment type="caution">
    <text evidence="3">The sequence shown here is derived from an EMBL/GenBank/DDBJ whole genome shotgun (WGS) entry which is preliminary data.</text>
</comment>
<proteinExistence type="predicted"/>
<organism evidence="3 4">
    <name type="scientific">Artemisia annua</name>
    <name type="common">Sweet wormwood</name>
    <dbReference type="NCBI Taxonomy" id="35608"/>
    <lineage>
        <taxon>Eukaryota</taxon>
        <taxon>Viridiplantae</taxon>
        <taxon>Streptophyta</taxon>
        <taxon>Embryophyta</taxon>
        <taxon>Tracheophyta</taxon>
        <taxon>Spermatophyta</taxon>
        <taxon>Magnoliopsida</taxon>
        <taxon>eudicotyledons</taxon>
        <taxon>Gunneridae</taxon>
        <taxon>Pentapetalae</taxon>
        <taxon>asterids</taxon>
        <taxon>campanulids</taxon>
        <taxon>Asterales</taxon>
        <taxon>Asteraceae</taxon>
        <taxon>Asteroideae</taxon>
        <taxon>Anthemideae</taxon>
        <taxon>Artemisiinae</taxon>
        <taxon>Artemisia</taxon>
    </lineage>
</organism>
<dbReference type="SUPFAM" id="SSF81606">
    <property type="entry name" value="PP2C-like"/>
    <property type="match status" value="1"/>
</dbReference>
<dbReference type="PANTHER" id="PTHR47992">
    <property type="entry name" value="PROTEIN PHOSPHATASE"/>
    <property type="match status" value="1"/>
</dbReference>
<evidence type="ECO:0000313" key="4">
    <source>
        <dbReference type="Proteomes" id="UP000245207"/>
    </source>
</evidence>
<name>A0A2U1N7X9_ARTAN</name>
<dbReference type="InterPro" id="IPR036457">
    <property type="entry name" value="PPM-type-like_dom_sf"/>
</dbReference>
<dbReference type="CDD" id="cd00143">
    <property type="entry name" value="PP2Cc"/>
    <property type="match status" value="1"/>
</dbReference>
<dbReference type="InterPro" id="IPR001932">
    <property type="entry name" value="PPM-type_phosphatase-like_dom"/>
</dbReference>
<reference evidence="3 4" key="1">
    <citation type="journal article" date="2018" name="Mol. Plant">
        <title>The genome of Artemisia annua provides insight into the evolution of Asteraceae family and artemisinin biosynthesis.</title>
        <authorList>
            <person name="Shen Q."/>
            <person name="Zhang L."/>
            <person name="Liao Z."/>
            <person name="Wang S."/>
            <person name="Yan T."/>
            <person name="Shi P."/>
            <person name="Liu M."/>
            <person name="Fu X."/>
            <person name="Pan Q."/>
            <person name="Wang Y."/>
            <person name="Lv Z."/>
            <person name="Lu X."/>
            <person name="Zhang F."/>
            <person name="Jiang W."/>
            <person name="Ma Y."/>
            <person name="Chen M."/>
            <person name="Hao X."/>
            <person name="Li L."/>
            <person name="Tang Y."/>
            <person name="Lv G."/>
            <person name="Zhou Y."/>
            <person name="Sun X."/>
            <person name="Brodelius P.E."/>
            <person name="Rose J.K.C."/>
            <person name="Tang K."/>
        </authorList>
    </citation>
    <scope>NUCLEOTIDE SEQUENCE [LARGE SCALE GENOMIC DNA]</scope>
    <source>
        <strain evidence="4">cv. Huhao1</strain>
        <tissue evidence="3">Leaf</tissue>
    </source>
</reference>
<dbReference type="EMBL" id="PKPP01003395">
    <property type="protein sequence ID" value="PWA69625.1"/>
    <property type="molecule type" value="Genomic_DNA"/>
</dbReference>
<dbReference type="OrthoDB" id="416093at2759"/>
<protein>
    <submittedName>
        <fullName evidence="3">PPM-type phosphatase domain, Protein phosphatase 2C family</fullName>
    </submittedName>
</protein>